<evidence type="ECO:0000313" key="1">
    <source>
        <dbReference type="EMBL" id="KAK8049356.1"/>
    </source>
</evidence>
<organism evidence="1 2">
    <name type="scientific">Apiospora phragmitis</name>
    <dbReference type="NCBI Taxonomy" id="2905665"/>
    <lineage>
        <taxon>Eukaryota</taxon>
        <taxon>Fungi</taxon>
        <taxon>Dikarya</taxon>
        <taxon>Ascomycota</taxon>
        <taxon>Pezizomycotina</taxon>
        <taxon>Sordariomycetes</taxon>
        <taxon>Xylariomycetidae</taxon>
        <taxon>Amphisphaeriales</taxon>
        <taxon>Apiosporaceae</taxon>
        <taxon>Apiospora</taxon>
    </lineage>
</organism>
<reference evidence="1 2" key="1">
    <citation type="submission" date="2023-01" db="EMBL/GenBank/DDBJ databases">
        <title>Analysis of 21 Apiospora genomes using comparative genomics revels a genus with tremendous synthesis potential of carbohydrate active enzymes and secondary metabolites.</title>
        <authorList>
            <person name="Sorensen T."/>
        </authorList>
    </citation>
    <scope>NUCLEOTIDE SEQUENCE [LARGE SCALE GENOMIC DNA]</scope>
    <source>
        <strain evidence="1 2">CBS 135458</strain>
    </source>
</reference>
<protein>
    <submittedName>
        <fullName evidence="1">Uncharacterized protein</fullName>
    </submittedName>
</protein>
<dbReference type="RefSeq" id="XP_066711605.1">
    <property type="nucleotide sequence ID" value="XM_066862495.1"/>
</dbReference>
<keyword evidence="2" id="KW-1185">Reference proteome</keyword>
<proteinExistence type="predicted"/>
<comment type="caution">
    <text evidence="1">The sequence shown here is derived from an EMBL/GenBank/DDBJ whole genome shotgun (WGS) entry which is preliminary data.</text>
</comment>
<dbReference type="Proteomes" id="UP001480595">
    <property type="component" value="Unassembled WGS sequence"/>
</dbReference>
<name>A0ABR1TU10_9PEZI</name>
<dbReference type="GeneID" id="92095558"/>
<sequence>MVVLSRTSYQACCRTQTGLIGSLARAEAVFEILRSSESTEDLAGERLGFKKRSGGAEKREARYVGMRTEVKAHDDLDQKRHIELVMYCFDSGLLDWRWGYPRPGVTLPQAWGNGPAGWEAGTLVESWVARASWPDPPMPHRLRDFLVEAPWAELGAPLVGVTNRRMEHSGAGCLGWFPPRPARQEIPSRPSALPSQAVVRMTGSHAAMFAMFAMFAERGRACQDVGLSGCQPVSGCRSRMVADACDVCDACERC</sequence>
<gene>
    <name evidence="1" type="ORF">PG994_011086</name>
</gene>
<dbReference type="EMBL" id="JAQQWL010000011">
    <property type="protein sequence ID" value="KAK8049356.1"/>
    <property type="molecule type" value="Genomic_DNA"/>
</dbReference>
<accession>A0ABR1TU10</accession>
<evidence type="ECO:0000313" key="2">
    <source>
        <dbReference type="Proteomes" id="UP001480595"/>
    </source>
</evidence>